<proteinExistence type="predicted"/>
<gene>
    <name evidence="2" type="ORF">EZS28_008386</name>
</gene>
<feature type="non-terminal residue" evidence="2">
    <location>
        <position position="63"/>
    </location>
</feature>
<name>A0A5J4WN47_9EUKA</name>
<evidence type="ECO:0000313" key="2">
    <source>
        <dbReference type="EMBL" id="KAA6396086.1"/>
    </source>
</evidence>
<reference evidence="2 3" key="1">
    <citation type="submission" date="2019-03" db="EMBL/GenBank/DDBJ databases">
        <title>Single cell metagenomics reveals metabolic interactions within the superorganism composed of flagellate Streblomastix strix and complex community of Bacteroidetes bacteria on its surface.</title>
        <authorList>
            <person name="Treitli S.C."/>
            <person name="Kolisko M."/>
            <person name="Husnik F."/>
            <person name="Keeling P."/>
            <person name="Hampl V."/>
        </authorList>
    </citation>
    <scope>NUCLEOTIDE SEQUENCE [LARGE SCALE GENOMIC DNA]</scope>
    <source>
        <strain evidence="2">ST1C</strain>
    </source>
</reference>
<protein>
    <submittedName>
        <fullName evidence="2">Uncharacterized protein</fullName>
    </submittedName>
</protein>
<comment type="caution">
    <text evidence="2">The sequence shown here is derived from an EMBL/GenBank/DDBJ whole genome shotgun (WGS) entry which is preliminary data.</text>
</comment>
<sequence length="63" mass="6913">MTRALIDPTEQGNLLKTQPSPIIRPGYSKQMLKSLLALHQTELAHPASVDSQLTRIVGFTGEL</sequence>
<feature type="region of interest" description="Disordered" evidence="1">
    <location>
        <begin position="1"/>
        <end position="21"/>
    </location>
</feature>
<dbReference type="Proteomes" id="UP000324800">
    <property type="component" value="Unassembled WGS sequence"/>
</dbReference>
<evidence type="ECO:0000256" key="1">
    <source>
        <dbReference type="SAM" id="MobiDB-lite"/>
    </source>
</evidence>
<dbReference type="AlphaFoldDB" id="A0A5J4WN47"/>
<accession>A0A5J4WN47</accession>
<feature type="compositionally biased region" description="Polar residues" evidence="1">
    <location>
        <begin position="10"/>
        <end position="20"/>
    </location>
</feature>
<evidence type="ECO:0000313" key="3">
    <source>
        <dbReference type="Proteomes" id="UP000324800"/>
    </source>
</evidence>
<organism evidence="2 3">
    <name type="scientific">Streblomastix strix</name>
    <dbReference type="NCBI Taxonomy" id="222440"/>
    <lineage>
        <taxon>Eukaryota</taxon>
        <taxon>Metamonada</taxon>
        <taxon>Preaxostyla</taxon>
        <taxon>Oxymonadida</taxon>
        <taxon>Streblomastigidae</taxon>
        <taxon>Streblomastix</taxon>
    </lineage>
</organism>
<dbReference type="EMBL" id="SNRW01001520">
    <property type="protein sequence ID" value="KAA6396086.1"/>
    <property type="molecule type" value="Genomic_DNA"/>
</dbReference>